<proteinExistence type="predicted"/>
<dbReference type="EMBL" id="MZ826350">
    <property type="protein sequence ID" value="UAV89699.1"/>
    <property type="molecule type" value="Genomic_DNA"/>
</dbReference>
<evidence type="ECO:0000313" key="1">
    <source>
        <dbReference type="EMBL" id="UAV89699.1"/>
    </source>
</evidence>
<dbReference type="Proteomes" id="UP000828412">
    <property type="component" value="Segment"/>
</dbReference>
<sequence>MAIVMTKKGQLPAEREYKGKCYTCLSEFEAKQGDLTYECDYRESSYWGRCTLCNNKVTFEVKR</sequence>
<dbReference type="KEGG" id="vg:80266348"/>
<accession>A0AAE8XI86</accession>
<gene>
    <name evidence="1" type="primary">117</name>
    <name evidence="1" type="ORF">M51_117</name>
</gene>
<name>A0AAE8XI86_9CAUD</name>
<protein>
    <submittedName>
        <fullName evidence="1">DNA binding protein</fullName>
    </submittedName>
</protein>
<evidence type="ECO:0000313" key="2">
    <source>
        <dbReference type="Proteomes" id="UP000828412"/>
    </source>
</evidence>
<keyword evidence="2" id="KW-1185">Reference proteome</keyword>
<organism evidence="1 2">
    <name type="scientific">Pseudomonas phage M5.1</name>
    <dbReference type="NCBI Taxonomy" id="2873460"/>
    <lineage>
        <taxon>Viruses</taxon>
        <taxon>Duplodnaviria</taxon>
        <taxon>Heunggongvirae</taxon>
        <taxon>Uroviricota</taxon>
        <taxon>Caudoviricetes</taxon>
        <taxon>Vandenendeviridae</taxon>
        <taxon>Gorskivirinae</taxon>
        <taxon>Kremarvirus</taxon>
        <taxon>Kremarvirus M51</taxon>
    </lineage>
</organism>
<dbReference type="RefSeq" id="YP_010766650.1">
    <property type="nucleotide sequence ID" value="NC_073680.1"/>
</dbReference>
<dbReference type="GeneID" id="80266348"/>
<reference evidence="1 2" key="1">
    <citation type="submission" date="2021-08" db="EMBL/GenBank/DDBJ databases">
        <authorList>
            <person name="DeCurzio J.M.K."/>
            <person name="Krukonis G.P."/>
            <person name="Delesalle V.A."/>
        </authorList>
    </citation>
    <scope>NUCLEOTIDE SEQUENCE [LARGE SCALE GENOMIC DNA]</scope>
</reference>